<dbReference type="GO" id="GO:0016020">
    <property type="term" value="C:membrane"/>
    <property type="evidence" value="ECO:0007669"/>
    <property type="project" value="InterPro"/>
</dbReference>
<dbReference type="STRING" id="162209.IJ22_10000"/>
<dbReference type="InterPro" id="IPR003425">
    <property type="entry name" value="CCB3/YggT"/>
</dbReference>
<proteinExistence type="inferred from homology"/>
<dbReference type="Pfam" id="PF02325">
    <property type="entry name" value="CCB3_YggT"/>
    <property type="match status" value="1"/>
</dbReference>
<organism evidence="2 3">
    <name type="scientific">Paenibacillus naphthalenovorans</name>
    <dbReference type="NCBI Taxonomy" id="162209"/>
    <lineage>
        <taxon>Bacteria</taxon>
        <taxon>Bacillati</taxon>
        <taxon>Bacillota</taxon>
        <taxon>Bacilli</taxon>
        <taxon>Bacillales</taxon>
        <taxon>Paenibacillaceae</taxon>
        <taxon>Paenibacillus</taxon>
    </lineage>
</organism>
<keyword evidence="3" id="KW-1185">Reference proteome</keyword>
<evidence type="ECO:0000256" key="1">
    <source>
        <dbReference type="ARBA" id="ARBA00010894"/>
    </source>
</evidence>
<dbReference type="PATRIC" id="fig|162209.4.peg.1066"/>
<protein>
    <submittedName>
        <fullName evidence="2">Cell division protein</fullName>
    </submittedName>
</protein>
<dbReference type="PANTHER" id="PTHR33219">
    <property type="entry name" value="YLMG HOMOLOG PROTEIN 2, CHLOROPLASTIC"/>
    <property type="match status" value="1"/>
</dbReference>
<accession>A0A0U2VKT8</accession>
<evidence type="ECO:0000313" key="3">
    <source>
        <dbReference type="Proteomes" id="UP000061660"/>
    </source>
</evidence>
<comment type="similarity">
    <text evidence="1">Belongs to the YggT family.</text>
</comment>
<dbReference type="GO" id="GO:0051301">
    <property type="term" value="P:cell division"/>
    <property type="evidence" value="ECO:0007669"/>
    <property type="project" value="UniProtKB-KW"/>
</dbReference>
<keyword evidence="2" id="KW-0132">Cell division</keyword>
<reference evidence="2 3" key="2">
    <citation type="journal article" date="2016" name="Genome Announc.">
        <title>Complete Genome Sequences of Two Interactive Moderate Thermophiles, Paenibacillus napthalenovorans 32O-Y and Paenibacillus sp. 32O-W.</title>
        <authorList>
            <person name="Butler R.R.III."/>
            <person name="Wang J."/>
            <person name="Stark B.C."/>
            <person name="Pombert J.F."/>
        </authorList>
    </citation>
    <scope>NUCLEOTIDE SEQUENCE [LARGE SCALE GENOMIC DNA]</scope>
    <source>
        <strain evidence="2 3">32O-Y</strain>
    </source>
</reference>
<name>A0A0U2VKT8_9BACL</name>
<dbReference type="EMBL" id="CP013652">
    <property type="protein sequence ID" value="ALS21382.1"/>
    <property type="molecule type" value="Genomic_DNA"/>
</dbReference>
<reference evidence="3" key="1">
    <citation type="submission" date="2015-12" db="EMBL/GenBank/DDBJ databases">
        <title>Complete genome sequences of two moderately thermophilic Paenibacillus species.</title>
        <authorList>
            <person name="Butler R.III."/>
            <person name="Wang J."/>
            <person name="Stark B.C."/>
            <person name="Pombert J.-F."/>
        </authorList>
    </citation>
    <scope>NUCLEOTIDE SEQUENCE [LARGE SCALE GENOMIC DNA]</scope>
    <source>
        <strain evidence="3">32O-Y</strain>
    </source>
</reference>
<evidence type="ECO:0000313" key="2">
    <source>
        <dbReference type="EMBL" id="ALS21382.1"/>
    </source>
</evidence>
<keyword evidence="2" id="KW-0131">Cell cycle</keyword>
<dbReference type="KEGG" id="pnp:IJ22_10000"/>
<dbReference type="Proteomes" id="UP000061660">
    <property type="component" value="Chromosome"/>
</dbReference>
<gene>
    <name evidence="2" type="ORF">IJ22_10000</name>
</gene>
<dbReference type="PANTHER" id="PTHR33219:SF14">
    <property type="entry name" value="PROTEIN COFACTOR ASSEMBLY OF COMPLEX C SUBUNIT B CCB3, CHLOROPLASTIC-RELATED"/>
    <property type="match status" value="1"/>
</dbReference>
<sequence length="86" mass="9667">MIEGYIRTLVDIYQYVLIAYVLLSWLPNARESFIGEFLGKLCEPYLSIFRRFIPPIGGMIDISPIVALIALRFVGEGIVAIVSAIF</sequence>
<dbReference type="AlphaFoldDB" id="A0A0U2VKT8"/>